<evidence type="ECO:0000256" key="2">
    <source>
        <dbReference type="ARBA" id="ARBA00022475"/>
    </source>
</evidence>
<evidence type="ECO:0000313" key="15">
    <source>
        <dbReference type="Proteomes" id="UP000683360"/>
    </source>
</evidence>
<dbReference type="PANTHER" id="PTHR25466:SF9">
    <property type="entry name" value="FIBRONECTIN TYPE-III DOMAIN-CONTAINING PROTEIN"/>
    <property type="match status" value="1"/>
</dbReference>
<dbReference type="SMART" id="SM00409">
    <property type="entry name" value="IG"/>
    <property type="match status" value="2"/>
</dbReference>
<dbReference type="SUPFAM" id="SSF48726">
    <property type="entry name" value="Immunoglobulin"/>
    <property type="match status" value="2"/>
</dbReference>
<dbReference type="InterPro" id="IPR003599">
    <property type="entry name" value="Ig_sub"/>
</dbReference>
<keyword evidence="10" id="KW-0393">Immunoglobulin domain</keyword>
<dbReference type="Gene3D" id="2.60.40.10">
    <property type="entry name" value="Immunoglobulins"/>
    <property type="match status" value="2"/>
</dbReference>
<evidence type="ECO:0000256" key="3">
    <source>
        <dbReference type="ARBA" id="ARBA00022692"/>
    </source>
</evidence>
<dbReference type="InterPro" id="IPR051713">
    <property type="entry name" value="T-cell_Activation_Regulation"/>
</dbReference>
<evidence type="ECO:0000256" key="10">
    <source>
        <dbReference type="ARBA" id="ARBA00023319"/>
    </source>
</evidence>
<keyword evidence="3 11" id="KW-0812">Transmembrane</keyword>
<evidence type="ECO:0000256" key="8">
    <source>
        <dbReference type="ARBA" id="ARBA00023170"/>
    </source>
</evidence>
<dbReference type="GO" id="GO:0007166">
    <property type="term" value="P:cell surface receptor signaling pathway"/>
    <property type="evidence" value="ECO:0007669"/>
    <property type="project" value="TreeGrafter"/>
</dbReference>
<keyword evidence="6 11" id="KW-0472">Membrane</keyword>
<keyword evidence="4 12" id="KW-0732">Signal</keyword>
<gene>
    <name evidence="14" type="ORF">MEDL_9687</name>
</gene>
<keyword evidence="15" id="KW-1185">Reference proteome</keyword>
<dbReference type="PANTHER" id="PTHR25466">
    <property type="entry name" value="T-LYMPHOCYTE ACTIVATION ANTIGEN"/>
    <property type="match status" value="1"/>
</dbReference>
<name>A0A8S3QDA3_MYTED</name>
<evidence type="ECO:0000256" key="12">
    <source>
        <dbReference type="SAM" id="SignalP"/>
    </source>
</evidence>
<feature type="transmembrane region" description="Helical" evidence="11">
    <location>
        <begin position="339"/>
        <end position="360"/>
    </location>
</feature>
<dbReference type="InterPro" id="IPR036179">
    <property type="entry name" value="Ig-like_dom_sf"/>
</dbReference>
<feature type="signal peptide" evidence="12">
    <location>
        <begin position="1"/>
        <end position="23"/>
    </location>
</feature>
<dbReference type="InterPro" id="IPR007110">
    <property type="entry name" value="Ig-like_dom"/>
</dbReference>
<evidence type="ECO:0000256" key="4">
    <source>
        <dbReference type="ARBA" id="ARBA00022729"/>
    </source>
</evidence>
<comment type="subcellular location">
    <subcellularLocation>
        <location evidence="1">Cell membrane</location>
        <topology evidence="1">Single-pass type I membrane protein</topology>
    </subcellularLocation>
</comment>
<feature type="chain" id="PRO_5035899776" evidence="12">
    <location>
        <begin position="24"/>
        <end position="465"/>
    </location>
</feature>
<organism evidence="14 15">
    <name type="scientific">Mytilus edulis</name>
    <name type="common">Blue mussel</name>
    <dbReference type="NCBI Taxonomy" id="6550"/>
    <lineage>
        <taxon>Eukaryota</taxon>
        <taxon>Metazoa</taxon>
        <taxon>Spiralia</taxon>
        <taxon>Lophotrochozoa</taxon>
        <taxon>Mollusca</taxon>
        <taxon>Bivalvia</taxon>
        <taxon>Autobranchia</taxon>
        <taxon>Pteriomorphia</taxon>
        <taxon>Mytilida</taxon>
        <taxon>Mytiloidea</taxon>
        <taxon>Mytilidae</taxon>
        <taxon>Mytilinae</taxon>
        <taxon>Mytilus</taxon>
    </lineage>
</organism>
<comment type="caution">
    <text evidence="14">The sequence shown here is derived from an EMBL/GenBank/DDBJ whole genome shotgun (WGS) entry which is preliminary data.</text>
</comment>
<evidence type="ECO:0000313" key="14">
    <source>
        <dbReference type="EMBL" id="CAG2194647.1"/>
    </source>
</evidence>
<proteinExistence type="predicted"/>
<dbReference type="PROSITE" id="PS50835">
    <property type="entry name" value="IG_LIKE"/>
    <property type="match status" value="2"/>
</dbReference>
<feature type="domain" description="Ig-like" evidence="13">
    <location>
        <begin position="134"/>
        <end position="210"/>
    </location>
</feature>
<sequence length="465" mass="52737">MEPIFAFGLLCFPLTFLVVGVSSEDVYATEGSVVRLVCPFTARSGKMTWRGPPQLYPYSINTEKNLTIFLSNNLELTGNFESGEYSLVIQHFTPSHAGQYQCDTVKNRAASQHRFNIFLQDVIKVNPSESWCRGSSGIVLECTLQILKTSAWKNRWTHSFKGHSIRYLEGSVSGFSSSLRIDACSIEDEGIYTCIWYSDVAEHNSSASVKVLYKFLIFQIRIYSNPEPNAIQWFHNNQVIDDQRMLNTSLSETMVEISLHDKKVNTTGYLVFLKTRFMSEHSPTVFKCQIRNKEGAINVSFDETLTNEFDGNMFTLSTMGNSSTGYETIHSSIFDIIKIYMPGAGCVVLVGLSIIAIIIFRKRKKKSTSQVPTVQTVEANIPGNNERLISDTAVKERRRNSVQSYHEYEEVESLTSSQCSHLNADQAYENSEDDVTADKCYINEVGFHMYEDLDHDTMSELREYN</sequence>
<dbReference type="Pfam" id="PF07686">
    <property type="entry name" value="V-set"/>
    <property type="match status" value="1"/>
</dbReference>
<protein>
    <submittedName>
        <fullName evidence="14">TRIO</fullName>
        <ecNumber evidence="14">2.7.11.1</ecNumber>
    </submittedName>
</protein>
<dbReference type="EMBL" id="CAJPWZ010000488">
    <property type="protein sequence ID" value="CAG2194647.1"/>
    <property type="molecule type" value="Genomic_DNA"/>
</dbReference>
<keyword evidence="9" id="KW-0325">Glycoprotein</keyword>
<dbReference type="GO" id="GO:0071222">
    <property type="term" value="P:cellular response to lipopolysaccharide"/>
    <property type="evidence" value="ECO:0007669"/>
    <property type="project" value="TreeGrafter"/>
</dbReference>
<keyword evidence="14" id="KW-0808">Transferase</keyword>
<accession>A0A8S3QDA3</accession>
<evidence type="ECO:0000256" key="9">
    <source>
        <dbReference type="ARBA" id="ARBA00023180"/>
    </source>
</evidence>
<dbReference type="OrthoDB" id="6190043at2759"/>
<keyword evidence="5 11" id="KW-1133">Transmembrane helix</keyword>
<evidence type="ECO:0000256" key="6">
    <source>
        <dbReference type="ARBA" id="ARBA00023136"/>
    </source>
</evidence>
<dbReference type="AlphaFoldDB" id="A0A8S3QDA3"/>
<feature type="domain" description="Ig-like" evidence="13">
    <location>
        <begin position="13"/>
        <end position="118"/>
    </location>
</feature>
<keyword evidence="7" id="KW-1015">Disulfide bond</keyword>
<reference evidence="14" key="1">
    <citation type="submission" date="2021-03" db="EMBL/GenBank/DDBJ databases">
        <authorList>
            <person name="Bekaert M."/>
        </authorList>
    </citation>
    <scope>NUCLEOTIDE SEQUENCE</scope>
</reference>
<dbReference type="EC" id="2.7.11.1" evidence="14"/>
<dbReference type="InterPro" id="IPR013106">
    <property type="entry name" value="Ig_V-set"/>
</dbReference>
<evidence type="ECO:0000256" key="11">
    <source>
        <dbReference type="SAM" id="Phobius"/>
    </source>
</evidence>
<keyword evidence="8" id="KW-0675">Receptor</keyword>
<dbReference type="GO" id="GO:0009897">
    <property type="term" value="C:external side of plasma membrane"/>
    <property type="evidence" value="ECO:0007669"/>
    <property type="project" value="TreeGrafter"/>
</dbReference>
<dbReference type="InterPro" id="IPR013783">
    <property type="entry name" value="Ig-like_fold"/>
</dbReference>
<dbReference type="Proteomes" id="UP000683360">
    <property type="component" value="Unassembled WGS sequence"/>
</dbReference>
<evidence type="ECO:0000256" key="5">
    <source>
        <dbReference type="ARBA" id="ARBA00022989"/>
    </source>
</evidence>
<evidence type="ECO:0000256" key="7">
    <source>
        <dbReference type="ARBA" id="ARBA00023157"/>
    </source>
</evidence>
<dbReference type="GO" id="GO:0006955">
    <property type="term" value="P:immune response"/>
    <property type="evidence" value="ECO:0007669"/>
    <property type="project" value="TreeGrafter"/>
</dbReference>
<keyword evidence="2" id="KW-1003">Cell membrane</keyword>
<dbReference type="GO" id="GO:0004674">
    <property type="term" value="F:protein serine/threonine kinase activity"/>
    <property type="evidence" value="ECO:0007669"/>
    <property type="project" value="UniProtKB-EC"/>
</dbReference>
<evidence type="ECO:0000256" key="1">
    <source>
        <dbReference type="ARBA" id="ARBA00004251"/>
    </source>
</evidence>
<evidence type="ECO:0000259" key="13">
    <source>
        <dbReference type="PROSITE" id="PS50835"/>
    </source>
</evidence>